<evidence type="ECO:0000256" key="2">
    <source>
        <dbReference type="ARBA" id="ARBA00022692"/>
    </source>
</evidence>
<keyword evidence="4 6" id="KW-0472">Membrane</keyword>
<gene>
    <name evidence="8" type="ORF">EYC84_009709</name>
</gene>
<evidence type="ECO:0000256" key="1">
    <source>
        <dbReference type="ARBA" id="ARBA00004141"/>
    </source>
</evidence>
<dbReference type="Proteomes" id="UP000322873">
    <property type="component" value="Unassembled WGS sequence"/>
</dbReference>
<dbReference type="EMBL" id="VICG01000013">
    <property type="protein sequence ID" value="KAA8565898.1"/>
    <property type="molecule type" value="Genomic_DNA"/>
</dbReference>
<accession>A0A5M9J8G2</accession>
<evidence type="ECO:0000256" key="4">
    <source>
        <dbReference type="ARBA" id="ARBA00023136"/>
    </source>
</evidence>
<feature type="transmembrane region" description="Helical" evidence="6">
    <location>
        <begin position="56"/>
        <end position="77"/>
    </location>
</feature>
<feature type="transmembrane region" description="Helical" evidence="6">
    <location>
        <begin position="20"/>
        <end position="44"/>
    </location>
</feature>
<dbReference type="Pfam" id="PF20684">
    <property type="entry name" value="Fung_rhodopsin"/>
    <property type="match status" value="1"/>
</dbReference>
<reference evidence="8 9" key="1">
    <citation type="submission" date="2019-06" db="EMBL/GenBank/DDBJ databases">
        <title>Genome Sequence of the Brown Rot Fungal Pathogen Monilinia fructicola.</title>
        <authorList>
            <person name="De Miccolis Angelini R.M."/>
            <person name="Landi L."/>
            <person name="Abate D."/>
            <person name="Pollastro S."/>
            <person name="Romanazzi G."/>
            <person name="Faretra F."/>
        </authorList>
    </citation>
    <scope>NUCLEOTIDE SEQUENCE [LARGE SCALE GENOMIC DNA]</scope>
    <source>
        <strain evidence="8 9">Mfrc123</strain>
    </source>
</reference>
<dbReference type="GO" id="GO:0016020">
    <property type="term" value="C:membrane"/>
    <property type="evidence" value="ECO:0007669"/>
    <property type="project" value="UniProtKB-SubCell"/>
</dbReference>
<feature type="transmembrane region" description="Helical" evidence="6">
    <location>
        <begin position="97"/>
        <end position="120"/>
    </location>
</feature>
<comment type="subcellular location">
    <subcellularLocation>
        <location evidence="1">Membrane</location>
        <topology evidence="1">Multi-pass membrane protein</topology>
    </subcellularLocation>
</comment>
<dbReference type="AlphaFoldDB" id="A0A5M9J8G2"/>
<dbReference type="PANTHER" id="PTHR33048:SF123">
    <property type="entry name" value="INTEGRAL MEMBRANE PROTEIN"/>
    <property type="match status" value="1"/>
</dbReference>
<feature type="transmembrane region" description="Helical" evidence="6">
    <location>
        <begin position="247"/>
        <end position="272"/>
    </location>
</feature>
<feature type="transmembrane region" description="Helical" evidence="6">
    <location>
        <begin position="127"/>
        <end position="152"/>
    </location>
</feature>
<keyword evidence="9" id="KW-1185">Reference proteome</keyword>
<dbReference type="InterPro" id="IPR049326">
    <property type="entry name" value="Rhodopsin_dom_fungi"/>
</dbReference>
<evidence type="ECO:0000256" key="5">
    <source>
        <dbReference type="ARBA" id="ARBA00038359"/>
    </source>
</evidence>
<dbReference type="PANTHER" id="PTHR33048">
    <property type="entry name" value="PTH11-LIKE INTEGRAL MEMBRANE PROTEIN (AFU_ORTHOLOGUE AFUA_5G11245)"/>
    <property type="match status" value="1"/>
</dbReference>
<comment type="similarity">
    <text evidence="5">Belongs to the SAT4 family.</text>
</comment>
<evidence type="ECO:0000313" key="8">
    <source>
        <dbReference type="EMBL" id="KAA8565898.1"/>
    </source>
</evidence>
<proteinExistence type="inferred from homology"/>
<protein>
    <recommendedName>
        <fullName evidence="7">Rhodopsin domain-containing protein</fullName>
    </recommendedName>
</protein>
<keyword evidence="3 6" id="KW-1133">Transmembrane helix</keyword>
<keyword evidence="2 6" id="KW-0812">Transmembrane</keyword>
<feature type="transmembrane region" description="Helical" evidence="6">
    <location>
        <begin position="209"/>
        <end position="227"/>
    </location>
</feature>
<feature type="domain" description="Rhodopsin" evidence="7">
    <location>
        <begin position="36"/>
        <end position="270"/>
    </location>
</feature>
<evidence type="ECO:0000256" key="6">
    <source>
        <dbReference type="SAM" id="Phobius"/>
    </source>
</evidence>
<evidence type="ECO:0000259" key="7">
    <source>
        <dbReference type="Pfam" id="PF20684"/>
    </source>
</evidence>
<organism evidence="8 9">
    <name type="scientific">Monilinia fructicola</name>
    <name type="common">Brown rot fungus</name>
    <name type="synonym">Ciboria fructicola</name>
    <dbReference type="NCBI Taxonomy" id="38448"/>
    <lineage>
        <taxon>Eukaryota</taxon>
        <taxon>Fungi</taxon>
        <taxon>Dikarya</taxon>
        <taxon>Ascomycota</taxon>
        <taxon>Pezizomycotina</taxon>
        <taxon>Leotiomycetes</taxon>
        <taxon>Helotiales</taxon>
        <taxon>Sclerotiniaceae</taxon>
        <taxon>Monilinia</taxon>
    </lineage>
</organism>
<evidence type="ECO:0000256" key="3">
    <source>
        <dbReference type="ARBA" id="ARBA00022989"/>
    </source>
</evidence>
<evidence type="ECO:0000313" key="9">
    <source>
        <dbReference type="Proteomes" id="UP000322873"/>
    </source>
</evidence>
<dbReference type="OrthoDB" id="5273647at2759"/>
<name>A0A5M9J8G2_MONFR</name>
<comment type="caution">
    <text evidence="8">The sequence shown here is derived from an EMBL/GenBank/DDBJ whole genome shotgun (WGS) entry which is preliminary data.</text>
</comment>
<sequence length="372" mass="40712">MNAAGTPTVNSVSGLAEKLISVMILLVVLAATAVVLRIISIYRLRREWKLHDAMSCLSLFCLIGYVIDIIVGIYHGSFGLQITQVPLPNMIVAFKTYFASQFFWSAGVTSFRFAVVLLYIEIFAKPVFYWSAVSTATVVIAYYLACVVTILASCQPISLNWDKTITGTCVNLEAVALFSAAFNMVLDIWVVCLPLPIIWDLNMARKRKIAVSATFALGLAIAGLNLGRLLQTLRCDQANFTYCVLPAYMIVVGEMSVGIMVACVPTFGPVFFPSRLKTNTRYQDRSKEWSKPFSKSCGRTPLGHMASDTADGSFYTLEDNDIELERALQTGDGYQAGAGRGSAHSKEPDHIIAANGIGVRKDLIVVETLIQS</sequence>
<feature type="transmembrane region" description="Helical" evidence="6">
    <location>
        <begin position="172"/>
        <end position="197"/>
    </location>
</feature>
<dbReference type="VEuPathDB" id="FungiDB:MFRU_022g01020"/>
<dbReference type="InterPro" id="IPR052337">
    <property type="entry name" value="SAT4-like"/>
</dbReference>